<dbReference type="Gene3D" id="2.40.50.140">
    <property type="entry name" value="Nucleic acid-binding proteins"/>
    <property type="match status" value="6"/>
</dbReference>
<feature type="region of interest" description="Disordered" evidence="9">
    <location>
        <begin position="1"/>
        <end position="32"/>
    </location>
</feature>
<evidence type="ECO:0000313" key="11">
    <source>
        <dbReference type="EMBL" id="KGE15514.1"/>
    </source>
</evidence>
<dbReference type="FunFam" id="2.40.50.140:FF:000110">
    <property type="entry name" value="30S ribosomal protein S1"/>
    <property type="match status" value="1"/>
</dbReference>
<keyword evidence="5" id="KW-0687">Ribonucleoprotein</keyword>
<organism evidence="11 12">
    <name type="scientific">Sphingobacterium deserti</name>
    <dbReference type="NCBI Taxonomy" id="1229276"/>
    <lineage>
        <taxon>Bacteria</taxon>
        <taxon>Pseudomonadati</taxon>
        <taxon>Bacteroidota</taxon>
        <taxon>Sphingobacteriia</taxon>
        <taxon>Sphingobacteriales</taxon>
        <taxon>Sphingobacteriaceae</taxon>
        <taxon>Sphingobacterium</taxon>
    </lineage>
</organism>
<evidence type="ECO:0000256" key="4">
    <source>
        <dbReference type="ARBA" id="ARBA00022980"/>
    </source>
</evidence>
<dbReference type="FunFam" id="2.40.50.140:FF:000011">
    <property type="entry name" value="30S ribosomal protein S1"/>
    <property type="match status" value="1"/>
</dbReference>
<evidence type="ECO:0000256" key="1">
    <source>
        <dbReference type="ARBA" id="ARBA00006767"/>
    </source>
</evidence>
<evidence type="ECO:0000256" key="5">
    <source>
        <dbReference type="ARBA" id="ARBA00023274"/>
    </source>
</evidence>
<proteinExistence type="inferred from homology"/>
<feature type="domain" description="S1 motif" evidence="10">
    <location>
        <begin position="90"/>
        <end position="153"/>
    </location>
</feature>
<evidence type="ECO:0000256" key="9">
    <source>
        <dbReference type="SAM" id="MobiDB-lite"/>
    </source>
</evidence>
<dbReference type="Pfam" id="PF00575">
    <property type="entry name" value="S1"/>
    <property type="match status" value="6"/>
</dbReference>
<dbReference type="NCBIfam" id="NF004953">
    <property type="entry name" value="PRK06299.1-3"/>
    <property type="match status" value="1"/>
</dbReference>
<dbReference type="STRING" id="1229276.DI53_0618"/>
<dbReference type="RefSeq" id="WP_037495213.1">
    <property type="nucleotide sequence ID" value="NZ_JJMU01000010.1"/>
</dbReference>
<protein>
    <recommendedName>
        <fullName evidence="6">Small ribosomal subunit protein bS1</fullName>
    </recommendedName>
    <alternativeName>
        <fullName evidence="7">30S ribosomal protein S1</fullName>
    </alternativeName>
</protein>
<keyword evidence="8" id="KW-0175">Coiled coil</keyword>
<dbReference type="InterPro" id="IPR012340">
    <property type="entry name" value="NA-bd_OB-fold"/>
</dbReference>
<keyword evidence="2" id="KW-0677">Repeat</keyword>
<dbReference type="GO" id="GO:0006412">
    <property type="term" value="P:translation"/>
    <property type="evidence" value="ECO:0007669"/>
    <property type="project" value="TreeGrafter"/>
</dbReference>
<dbReference type="CDD" id="cd05688">
    <property type="entry name" value="S1_RPS1_repeat_ec3"/>
    <property type="match status" value="1"/>
</dbReference>
<reference evidence="11 12" key="2">
    <citation type="journal article" date="2015" name="PLoS ONE">
        <title>Whole-Genome Optical Mapping and Finished Genome Sequence of Sphingobacterium deserti sp. nov., a New Species Isolated from the Western Desert of China.</title>
        <authorList>
            <person name="Teng C."/>
            <person name="Zhou Z."/>
            <person name="Molnar I."/>
            <person name="Li X."/>
            <person name="Tang R."/>
            <person name="Chen M."/>
            <person name="Wang L."/>
            <person name="Su S."/>
            <person name="Zhang W."/>
            <person name="Lin M."/>
        </authorList>
    </citation>
    <scope>NUCLEOTIDE SEQUENCE [LARGE SCALE GENOMIC DNA]</scope>
    <source>
        <strain evidence="12">ACCC05744</strain>
    </source>
</reference>
<feature type="domain" description="S1 motif" evidence="10">
    <location>
        <begin position="517"/>
        <end position="582"/>
    </location>
</feature>
<dbReference type="OrthoDB" id="9804077at2"/>
<evidence type="ECO:0000256" key="6">
    <source>
        <dbReference type="ARBA" id="ARBA00035293"/>
    </source>
</evidence>
<comment type="similarity">
    <text evidence="1">Belongs to the bacterial ribosomal protein bS1 family.</text>
</comment>
<dbReference type="SMART" id="SM00316">
    <property type="entry name" value="S1"/>
    <property type="match status" value="6"/>
</dbReference>
<evidence type="ECO:0000256" key="3">
    <source>
        <dbReference type="ARBA" id="ARBA00022884"/>
    </source>
</evidence>
<evidence type="ECO:0000256" key="2">
    <source>
        <dbReference type="ARBA" id="ARBA00022737"/>
    </source>
</evidence>
<comment type="caution">
    <text evidence="11">The sequence shown here is derived from an EMBL/GenBank/DDBJ whole genome shotgun (WGS) entry which is preliminary data.</text>
</comment>
<evidence type="ECO:0000259" key="10">
    <source>
        <dbReference type="PROSITE" id="PS50126"/>
    </source>
</evidence>
<feature type="domain" description="S1 motif" evidence="10">
    <location>
        <begin position="343"/>
        <end position="413"/>
    </location>
</feature>
<dbReference type="NCBIfam" id="NF004952">
    <property type="entry name" value="PRK06299.1-2"/>
    <property type="match status" value="1"/>
</dbReference>
<evidence type="ECO:0000313" key="12">
    <source>
        <dbReference type="Proteomes" id="UP000031802"/>
    </source>
</evidence>
<dbReference type="FunFam" id="2.40.50.140:FF:000051">
    <property type="entry name" value="RNA-binding transcriptional accessory protein"/>
    <property type="match status" value="1"/>
</dbReference>
<dbReference type="eggNOG" id="COG0539">
    <property type="taxonomic scope" value="Bacteria"/>
</dbReference>
<dbReference type="PRINTS" id="PR00681">
    <property type="entry name" value="RIBOSOMALS1"/>
</dbReference>
<dbReference type="SUPFAM" id="SSF50249">
    <property type="entry name" value="Nucleic acid-binding proteins"/>
    <property type="match status" value="6"/>
</dbReference>
<dbReference type="CDD" id="cd05687">
    <property type="entry name" value="S1_RPS1_repeat_ec1_hs1"/>
    <property type="match status" value="1"/>
</dbReference>
<dbReference type="PANTHER" id="PTHR10724:SF7">
    <property type="entry name" value="SMALL RIBOSOMAL SUBUNIT PROTEIN BS1C"/>
    <property type="match status" value="1"/>
</dbReference>
<dbReference type="InterPro" id="IPR035104">
    <property type="entry name" value="Ribosomal_protein_S1-like"/>
</dbReference>
<feature type="coiled-coil region" evidence="8">
    <location>
        <begin position="587"/>
        <end position="614"/>
    </location>
</feature>
<feature type="domain" description="S1 motif" evidence="10">
    <location>
        <begin position="171"/>
        <end position="237"/>
    </location>
</feature>
<feature type="domain" description="S1 motif" evidence="10">
    <location>
        <begin position="430"/>
        <end position="500"/>
    </location>
</feature>
<reference evidence="12" key="1">
    <citation type="submission" date="2014-04" db="EMBL/GenBank/DDBJ databases">
        <title>Whole-Genome optical mapping and complete genome sequence of Sphingobacterium deserti sp. nov., a new spaces isolated from desert in the west of China.</title>
        <authorList>
            <person name="Teng C."/>
            <person name="Zhou Z."/>
            <person name="Li X."/>
            <person name="Chen M."/>
            <person name="Lin M."/>
            <person name="Wang L."/>
            <person name="Su S."/>
            <person name="Zhang C."/>
            <person name="Zhang W."/>
        </authorList>
    </citation>
    <scope>NUCLEOTIDE SEQUENCE [LARGE SCALE GENOMIC DNA]</scope>
    <source>
        <strain evidence="12">ACCC05744</strain>
    </source>
</reference>
<dbReference type="PANTHER" id="PTHR10724">
    <property type="entry name" value="30S RIBOSOMAL PROTEIN S1"/>
    <property type="match status" value="1"/>
</dbReference>
<keyword evidence="12" id="KW-1185">Reference proteome</keyword>
<dbReference type="GO" id="GO:0003729">
    <property type="term" value="F:mRNA binding"/>
    <property type="evidence" value="ECO:0007669"/>
    <property type="project" value="UniProtKB-ARBA"/>
</dbReference>
<dbReference type="EMBL" id="JJMU01000010">
    <property type="protein sequence ID" value="KGE15514.1"/>
    <property type="molecule type" value="Genomic_DNA"/>
</dbReference>
<dbReference type="PROSITE" id="PS50126">
    <property type="entry name" value="S1"/>
    <property type="match status" value="6"/>
</dbReference>
<dbReference type="InterPro" id="IPR050437">
    <property type="entry name" value="Ribos_protein_bS1-like"/>
</dbReference>
<evidence type="ECO:0000256" key="8">
    <source>
        <dbReference type="SAM" id="Coils"/>
    </source>
</evidence>
<dbReference type="InterPro" id="IPR003029">
    <property type="entry name" value="S1_domain"/>
</dbReference>
<accession>A0A0B8T9S0</accession>
<dbReference type="AlphaFoldDB" id="A0A0B8T9S0"/>
<evidence type="ECO:0000256" key="7">
    <source>
        <dbReference type="ARBA" id="ARBA00035517"/>
    </source>
</evidence>
<dbReference type="GO" id="GO:0003735">
    <property type="term" value="F:structural constituent of ribosome"/>
    <property type="evidence" value="ECO:0007669"/>
    <property type="project" value="TreeGrafter"/>
</dbReference>
<feature type="compositionally biased region" description="Basic and acidic residues" evidence="9">
    <location>
        <begin position="1"/>
        <end position="12"/>
    </location>
</feature>
<sequence length="644" mass="72014">MAKKQEAEKELAAKNAELQGADTKVVKDTETIESEADSKLIDEIKSNAWSTPQGDFDWDLDEKAFGNYSDAERNKLEEQYAGTFNQINQGEIIEGIVVSINNKDVVLNVGFKSDGLVALSEFRDLPDLKVGDTVDVFVESQEDANGQLVLSRKRAKTQKSWEAINDALENDAIIDGFVKSRTKGGLIVDIKGVEAFLPGSQIDIKPIRDYDVYVGKTMEFKVVKINHEFKNVVVSHKVLIEDDLENQKSEIVAKLEKGQVLEGTVKNITDFGVFIDLGGVDGLLHITDISWGRIEHPKEVLALDQTINVVVLDFDDEKKRIALGLKQLSEHPWESLSTDLAVGSKVKGKIVTVADYGAFLEIIPGVEGLIHVSEMSWSQNLRSPQEFLKVSDEIEAEILTLDREERKMSLGIKQLTPDPWKNITERYPVGSKQSAVVKNMTNFGVFVELEDGIDGLIHISDLSWSKKINHPNEFTKVGEKLEVVVLELDEENRKLSLGHKQLEENPWDTFETIFTEGSVHEGTVIKVGDKGDIVALQYGVEGFCPNKHSVKEDGSALKVDEVAEFKIIEFNKENKRLVISHSRIWEDQKAEARIEDFNNRKKEAKAANSAVKKVKESVEKSTLGDLDVLAQLKEQMEGDEKKSK</sequence>
<name>A0A0B8T9S0_9SPHI</name>
<dbReference type="CDD" id="cd04465">
    <property type="entry name" value="S1_RPS1_repeat_ec2_hs2"/>
    <property type="match status" value="1"/>
</dbReference>
<keyword evidence="3" id="KW-0694">RNA-binding</keyword>
<dbReference type="GO" id="GO:0022627">
    <property type="term" value="C:cytosolic small ribosomal subunit"/>
    <property type="evidence" value="ECO:0007669"/>
    <property type="project" value="TreeGrafter"/>
</dbReference>
<keyword evidence="4" id="KW-0689">Ribosomal protein</keyword>
<dbReference type="PATRIC" id="fig|1229276.3.peg.642"/>
<feature type="domain" description="S1 motif" evidence="10">
    <location>
        <begin position="258"/>
        <end position="326"/>
    </location>
</feature>
<gene>
    <name evidence="11" type="ORF">DI53_0618</name>
</gene>
<dbReference type="Proteomes" id="UP000031802">
    <property type="component" value="Unassembled WGS sequence"/>
</dbReference>